<protein>
    <submittedName>
        <fullName evidence="2">Uncharacterized protein</fullName>
    </submittedName>
</protein>
<comment type="caution">
    <text evidence="2">The sequence shown here is derived from an EMBL/GenBank/DDBJ whole genome shotgun (WGS) entry which is preliminary data.</text>
</comment>
<dbReference type="InterPro" id="IPR035069">
    <property type="entry name" value="TTHA1013/TTHA0281-like"/>
</dbReference>
<feature type="region of interest" description="Disordered" evidence="1">
    <location>
        <begin position="54"/>
        <end position="87"/>
    </location>
</feature>
<reference evidence="2" key="1">
    <citation type="journal article" date="2020" name="bioRxiv">
        <title>Comparative genomics of Chlamydomonas.</title>
        <authorList>
            <person name="Craig R.J."/>
            <person name="Hasan A.R."/>
            <person name="Ness R.W."/>
            <person name="Keightley P.D."/>
        </authorList>
    </citation>
    <scope>NUCLEOTIDE SEQUENCE</scope>
    <source>
        <strain evidence="2">CCAP 11/70</strain>
    </source>
</reference>
<name>A0A836C2R8_9CHLO</name>
<evidence type="ECO:0000313" key="2">
    <source>
        <dbReference type="EMBL" id="KAG2498311.1"/>
    </source>
</evidence>
<sequence>MGRSCEERCAATVYFAVLWKFGDDWYEAWVPDVGGAAVIASTEEEVLAEIRGPMFESSTRPRPLPAPSLSAPSSTSPPPLWDPAVRR</sequence>
<organism evidence="2 3">
    <name type="scientific">Edaphochlamys debaryana</name>
    <dbReference type="NCBI Taxonomy" id="47281"/>
    <lineage>
        <taxon>Eukaryota</taxon>
        <taxon>Viridiplantae</taxon>
        <taxon>Chlorophyta</taxon>
        <taxon>core chlorophytes</taxon>
        <taxon>Chlorophyceae</taxon>
        <taxon>CS clade</taxon>
        <taxon>Chlamydomonadales</taxon>
        <taxon>Chlamydomonadales incertae sedis</taxon>
        <taxon>Edaphochlamys</taxon>
    </lineage>
</organism>
<evidence type="ECO:0000313" key="3">
    <source>
        <dbReference type="Proteomes" id="UP000612055"/>
    </source>
</evidence>
<gene>
    <name evidence="2" type="ORF">HYH03_003572</name>
</gene>
<dbReference type="OrthoDB" id="10355938at2759"/>
<proteinExistence type="predicted"/>
<accession>A0A836C2R8</accession>
<dbReference type="SUPFAM" id="SSF143100">
    <property type="entry name" value="TTHA1013/TTHA0281-like"/>
    <property type="match status" value="1"/>
</dbReference>
<evidence type="ECO:0000256" key="1">
    <source>
        <dbReference type="SAM" id="MobiDB-lite"/>
    </source>
</evidence>
<dbReference type="EMBL" id="JAEHOE010000010">
    <property type="protein sequence ID" value="KAG2498311.1"/>
    <property type="molecule type" value="Genomic_DNA"/>
</dbReference>
<dbReference type="AlphaFoldDB" id="A0A836C2R8"/>
<dbReference type="Proteomes" id="UP000612055">
    <property type="component" value="Unassembled WGS sequence"/>
</dbReference>
<keyword evidence="3" id="KW-1185">Reference proteome</keyword>
<feature type="compositionally biased region" description="Low complexity" evidence="1">
    <location>
        <begin position="57"/>
        <end position="74"/>
    </location>
</feature>